<feature type="transmembrane region" description="Helical" evidence="1">
    <location>
        <begin position="136"/>
        <end position="157"/>
    </location>
</feature>
<feature type="transmembrane region" description="Helical" evidence="1">
    <location>
        <begin position="61"/>
        <end position="82"/>
    </location>
</feature>
<gene>
    <name evidence="3" type="ORF">EV131_11822</name>
</gene>
<dbReference type="EMBL" id="SMBI01000018">
    <property type="protein sequence ID" value="TCU16021.1"/>
    <property type="molecule type" value="Genomic_DNA"/>
</dbReference>
<organism evidence="3 4">
    <name type="scientific">Rhizobium laguerreae</name>
    <dbReference type="NCBI Taxonomy" id="1076926"/>
    <lineage>
        <taxon>Bacteria</taxon>
        <taxon>Pseudomonadati</taxon>
        <taxon>Pseudomonadota</taxon>
        <taxon>Alphaproteobacteria</taxon>
        <taxon>Hyphomicrobiales</taxon>
        <taxon>Rhizobiaceae</taxon>
        <taxon>Rhizobium/Agrobacterium group</taxon>
        <taxon>Rhizobium</taxon>
    </lineage>
</organism>
<feature type="domain" description="DUF1206" evidence="2">
    <location>
        <begin position="142"/>
        <end position="209"/>
    </location>
</feature>
<keyword evidence="1" id="KW-1133">Transmembrane helix</keyword>
<protein>
    <submittedName>
        <fullName evidence="3">Uncharacterized protein DUF1206</fullName>
    </submittedName>
</protein>
<comment type="caution">
    <text evidence="3">The sequence shown here is derived from an EMBL/GenBank/DDBJ whole genome shotgun (WGS) entry which is preliminary data.</text>
</comment>
<feature type="transmembrane region" description="Helical" evidence="1">
    <location>
        <begin position="270"/>
        <end position="293"/>
    </location>
</feature>
<sequence length="320" mass="34321">MSTSTVWRRESKLRQKLEALASYKTFIAEKSELFCWALVRKRGGEPEMTRSKFEWLARAGYSARGIVFLLVAALAVFSSFGGGKADTKSALDAVLEQPFGRLWLGLIGLGLLGFVAWRLAQSIANADNHDHSVKSYLIRAALLGSAATYMGLAVYAFQESFGFGSGGDGGEKGLAAWAMSQPFGRFLAGAIGVGLVVGGAVTALKGITRRFERYLTLGQSRPLLLVCVYGLVSRGIVFVIVGIFFCYAAFTIDPGQAGSISDALAFVRQLPFGAVLYLVVAIGLAAFGIYNLVEARYRTVSTPKLSVVLGTGRISQLRSN</sequence>
<dbReference type="InterPro" id="IPR009597">
    <property type="entry name" value="DUF1206"/>
</dbReference>
<feature type="domain" description="DUF1206" evidence="2">
    <location>
        <begin position="230"/>
        <end position="298"/>
    </location>
</feature>
<evidence type="ECO:0000313" key="4">
    <source>
        <dbReference type="Proteomes" id="UP000295021"/>
    </source>
</evidence>
<evidence type="ECO:0000259" key="2">
    <source>
        <dbReference type="Pfam" id="PF06724"/>
    </source>
</evidence>
<evidence type="ECO:0000256" key="1">
    <source>
        <dbReference type="SAM" id="Phobius"/>
    </source>
</evidence>
<dbReference type="AlphaFoldDB" id="A0AAX2QCL3"/>
<feature type="transmembrane region" description="Helical" evidence="1">
    <location>
        <begin position="102"/>
        <end position="124"/>
    </location>
</feature>
<name>A0AAX2QCL3_9HYPH</name>
<dbReference type="Pfam" id="PF06724">
    <property type="entry name" value="DUF1206"/>
    <property type="match status" value="3"/>
</dbReference>
<feature type="transmembrane region" description="Helical" evidence="1">
    <location>
        <begin position="186"/>
        <end position="204"/>
    </location>
</feature>
<accession>A0AAX2QCL3</accession>
<keyword evidence="1" id="KW-0472">Membrane</keyword>
<keyword evidence="1" id="KW-0812">Transmembrane</keyword>
<evidence type="ECO:0000313" key="3">
    <source>
        <dbReference type="EMBL" id="TCU16021.1"/>
    </source>
</evidence>
<proteinExistence type="predicted"/>
<dbReference type="Proteomes" id="UP000295021">
    <property type="component" value="Unassembled WGS sequence"/>
</dbReference>
<feature type="domain" description="DUF1206" evidence="2">
    <location>
        <begin position="59"/>
        <end position="123"/>
    </location>
</feature>
<reference evidence="3 4" key="1">
    <citation type="submission" date="2019-03" db="EMBL/GenBank/DDBJ databases">
        <title>Genomic Encyclopedia of Type Strains, Phase IV (KMG-V): Genome sequencing to study the core and pangenomes of soil and plant-associated prokaryotes.</title>
        <authorList>
            <person name="Whitman W."/>
        </authorList>
    </citation>
    <scope>NUCLEOTIDE SEQUENCE [LARGE SCALE GENOMIC DNA]</scope>
    <source>
        <strain evidence="3 4">FB403</strain>
    </source>
</reference>
<feature type="transmembrane region" description="Helical" evidence="1">
    <location>
        <begin position="224"/>
        <end position="250"/>
    </location>
</feature>